<sequence length="104" mass="13487">MPDIYRETRTYREREDSPSDDERRRTTLRRYKRVVEREREVEPYDDLIYEKEVKRERRRERDRDRDRDHFEDDDRSRGYGYERERERERDRDRDWDRRGPKKAT</sequence>
<dbReference type="Proteomes" id="UP000838763">
    <property type="component" value="Unassembled WGS sequence"/>
</dbReference>
<evidence type="ECO:0000313" key="3">
    <source>
        <dbReference type="Proteomes" id="UP000838763"/>
    </source>
</evidence>
<dbReference type="EMBL" id="CALLCH030000012">
    <property type="protein sequence ID" value="CAI4215244.1"/>
    <property type="molecule type" value="Genomic_DNA"/>
</dbReference>
<keyword evidence="3" id="KW-1185">Reference proteome</keyword>
<gene>
    <name evidence="2" type="ORF">PPNO1_LOCUS4959</name>
</gene>
<protein>
    <submittedName>
        <fullName evidence="2">Uncharacterized protein</fullName>
    </submittedName>
</protein>
<comment type="caution">
    <text evidence="2">The sequence shown here is derived from an EMBL/GenBank/DDBJ whole genome shotgun (WGS) entry which is preliminary data.</text>
</comment>
<evidence type="ECO:0000313" key="2">
    <source>
        <dbReference type="EMBL" id="CAI4215244.1"/>
    </source>
</evidence>
<organism evidence="2 3">
    <name type="scientific">Parascedosporium putredinis</name>
    <dbReference type="NCBI Taxonomy" id="1442378"/>
    <lineage>
        <taxon>Eukaryota</taxon>
        <taxon>Fungi</taxon>
        <taxon>Dikarya</taxon>
        <taxon>Ascomycota</taxon>
        <taxon>Pezizomycotina</taxon>
        <taxon>Sordariomycetes</taxon>
        <taxon>Hypocreomycetidae</taxon>
        <taxon>Microascales</taxon>
        <taxon>Microascaceae</taxon>
        <taxon>Parascedosporium</taxon>
    </lineage>
</organism>
<reference evidence="2" key="1">
    <citation type="submission" date="2022-11" db="EMBL/GenBank/DDBJ databases">
        <authorList>
            <person name="Scott C."/>
            <person name="Bruce N."/>
        </authorList>
    </citation>
    <scope>NUCLEOTIDE SEQUENCE</scope>
</reference>
<dbReference type="OrthoDB" id="3561737at2759"/>
<accession>A0A9P1MB74</accession>
<feature type="compositionally biased region" description="Basic and acidic residues" evidence="1">
    <location>
        <begin position="55"/>
        <end position="98"/>
    </location>
</feature>
<dbReference type="AlphaFoldDB" id="A0A9P1MB74"/>
<name>A0A9P1MB74_9PEZI</name>
<feature type="compositionally biased region" description="Basic and acidic residues" evidence="1">
    <location>
        <begin position="1"/>
        <end position="25"/>
    </location>
</feature>
<feature type="region of interest" description="Disordered" evidence="1">
    <location>
        <begin position="1"/>
        <end position="27"/>
    </location>
</feature>
<proteinExistence type="predicted"/>
<feature type="region of interest" description="Disordered" evidence="1">
    <location>
        <begin position="55"/>
        <end position="104"/>
    </location>
</feature>
<evidence type="ECO:0000256" key="1">
    <source>
        <dbReference type="SAM" id="MobiDB-lite"/>
    </source>
</evidence>